<dbReference type="AlphaFoldDB" id="A0A0H5SBN4"/>
<dbReference type="PANTHER" id="PTHR11686:SF46">
    <property type="entry name" value="GAMMA-GLUTAMYLTRANSPEPTIDASE 1"/>
    <property type="match status" value="1"/>
</dbReference>
<dbReference type="EMBL" id="LN857018">
    <property type="protein sequence ID" value="CRZ26085.1"/>
    <property type="molecule type" value="Genomic_DNA"/>
</dbReference>
<evidence type="ECO:0000256" key="2">
    <source>
        <dbReference type="ARBA" id="ARBA00022679"/>
    </source>
</evidence>
<feature type="active site" description="Nucleophile" evidence="6">
    <location>
        <position position="575"/>
    </location>
</feature>
<feature type="binding site" evidence="7">
    <location>
        <position position="618"/>
    </location>
    <ligand>
        <name>L-glutamate</name>
        <dbReference type="ChEBI" id="CHEBI:29985"/>
    </ligand>
</feature>
<feature type="transmembrane region" description="Helical" evidence="8">
    <location>
        <begin position="158"/>
        <end position="180"/>
    </location>
</feature>
<dbReference type="PANTHER" id="PTHR11686">
    <property type="entry name" value="GAMMA GLUTAMYL TRANSPEPTIDASE"/>
    <property type="match status" value="1"/>
</dbReference>
<feature type="binding site" evidence="7">
    <location>
        <position position="293"/>
    </location>
    <ligand>
        <name>L-glutamate</name>
        <dbReference type="ChEBI" id="CHEBI:29985"/>
    </ligand>
</feature>
<dbReference type="FunFam" id="1.10.246.130:FF:000005">
    <property type="entry name" value="Gamma-glutamyltranspeptidase 1, putative"/>
    <property type="match status" value="1"/>
</dbReference>
<dbReference type="Pfam" id="PF01019">
    <property type="entry name" value="G_glu_transpept"/>
    <property type="match status" value="1"/>
</dbReference>
<sequence length="769" mass="85022">MYYHSYTITTISMAHLYSDCSLTFNKNYSYRFSYSRSLAGKICSNTDASITVITVTSMACFDFTTLIKILAYQRRIRANTTISTSEAVRARGILFFRQEVHYLLEKGYKLNIFARMDIYFNEENKMTTVQLFDSAANDRQHAADQKISTKSAQYCRSVVFLLAVTAAIFFFSTVILAILLKLKCNEEPVITNTVIQCNDSSTSSSSKEVPLKWPEPSGSLHARYKRAAIATDNGICSGIGRDILMLGGNAIDATVAALVCIGVVNPQSSGLGGGFLMTIYNSTSNQCIVVNARETAPAIANETMFDDSPEDALKGYRAIATPSELHGLWTVFSLFGSGKVSWYRLFQPSIELALEGFPVSAALAQELAKIEETILTEPSLKKVFVNPKTRKVYEEGDIITRDHLGATLQHIANSSDPLQLFYRGGIAQTIAAEIEERGGYISTDDLSNYKTKLNESPIITEHFLGDYAMCGPPPPSSAAITQSIISIMAEFYDGKNEFDKDDPLFYHRLIEVQKFAYAQRTKLGDAAFVPEALQIAEEIIKNSYVKHIKSLVKNTSQPLDAYGTDLFQQMDDHGTSHVSAIDRTSNIAVSCTSTVNRILGSLRISPTLGIVWNDEMDDFSIPKQSNSFGFPSSPANYIRPGKRPLSSMSPMIIYNKNTGKVKMVIGASGGSYIISAIAQTVIRTLIFNETIKEAVDSPRFHNQFLPPETLYEASIPQEIITNLANERNQNMTKISKLKSVVQAFVVNTDDYIYGNSDFRRETGSSSQGT</sequence>
<dbReference type="GO" id="GO:0036374">
    <property type="term" value="F:glutathione hydrolase activity"/>
    <property type="evidence" value="ECO:0007669"/>
    <property type="project" value="InterPro"/>
</dbReference>
<reference evidence="10" key="2">
    <citation type="submission" date="2012-12" db="EMBL/GenBank/DDBJ databases">
        <authorList>
            <person name="Gao Y.W."/>
            <person name="Fan S.T."/>
            <person name="Sun H.T."/>
            <person name="Wang Z."/>
            <person name="Gao X.L."/>
            <person name="Li Y.G."/>
            <person name="Wang T.C."/>
            <person name="Zhang K."/>
            <person name="Xu W.W."/>
            <person name="Yu Z.J."/>
            <person name="Xia X.Z."/>
        </authorList>
    </citation>
    <scope>NUCLEOTIDE SEQUENCE</scope>
    <source>
        <strain evidence="10">FR3</strain>
    </source>
</reference>
<dbReference type="PRINTS" id="PR01210">
    <property type="entry name" value="GGTRANSPTASE"/>
</dbReference>
<evidence type="ECO:0000313" key="11">
    <source>
        <dbReference type="WormBase" id="Bm4651"/>
    </source>
</evidence>
<feature type="domain" description="7TM GPCR serpentine receptor class x (Srx)" evidence="9">
    <location>
        <begin position="6"/>
        <end position="100"/>
    </location>
</feature>
<dbReference type="InterPro" id="IPR043138">
    <property type="entry name" value="GGT_lsub"/>
</dbReference>
<dbReference type="InterPro" id="IPR029055">
    <property type="entry name" value="Ntn_hydrolases_N"/>
</dbReference>
<evidence type="ECO:0000256" key="1">
    <source>
        <dbReference type="ARBA" id="ARBA00022670"/>
    </source>
</evidence>
<keyword evidence="2" id="KW-0808">Transferase</keyword>
<proteinExistence type="predicted"/>
<dbReference type="Gene3D" id="1.10.246.130">
    <property type="match status" value="1"/>
</dbReference>
<organism evidence="10">
    <name type="scientific">Brugia malayi</name>
    <name type="common">Filarial nematode worm</name>
    <dbReference type="NCBI Taxonomy" id="6279"/>
    <lineage>
        <taxon>Eukaryota</taxon>
        <taxon>Metazoa</taxon>
        <taxon>Ecdysozoa</taxon>
        <taxon>Nematoda</taxon>
        <taxon>Chromadorea</taxon>
        <taxon>Rhabditida</taxon>
        <taxon>Spirurina</taxon>
        <taxon>Spiruromorpha</taxon>
        <taxon>Filarioidea</taxon>
        <taxon>Onchocercidae</taxon>
        <taxon>Brugia</taxon>
    </lineage>
</organism>
<keyword evidence="1" id="KW-0645">Protease</keyword>
<evidence type="ECO:0000256" key="4">
    <source>
        <dbReference type="ARBA" id="ARBA00023180"/>
    </source>
</evidence>
<feature type="binding site" evidence="7">
    <location>
        <begin position="594"/>
        <end position="596"/>
    </location>
    <ligand>
        <name>L-glutamate</name>
        <dbReference type="ChEBI" id="CHEBI:29985"/>
    </ligand>
</feature>
<dbReference type="InterPro" id="IPR000101">
    <property type="entry name" value="GGT_peptidase"/>
</dbReference>
<feature type="binding site" evidence="7">
    <location>
        <begin position="646"/>
        <end position="647"/>
    </location>
    <ligand>
        <name>L-glutamate</name>
        <dbReference type="ChEBI" id="CHEBI:29985"/>
    </ligand>
</feature>
<reference evidence="10" key="1">
    <citation type="journal article" date="2007" name="Science">
        <title>Draft genome of the filarial nematode parasite Brugia malayi.</title>
        <authorList>
            <person name="Ghedin E."/>
            <person name="Wang S."/>
            <person name="Spiro D."/>
            <person name="Caler E."/>
            <person name="Zhao Q."/>
            <person name="Crabtree J."/>
            <person name="Allen J.E."/>
            <person name="Delcher A.L."/>
            <person name="Guiliano D.B."/>
            <person name="Miranda-Saavedra D."/>
            <person name="Angiuoli S.V."/>
            <person name="Creasy T."/>
            <person name="Amedeo P."/>
            <person name="Haas B."/>
            <person name="El-Sayed N.M."/>
            <person name="Wortman J.R."/>
            <person name="Feldblyum T."/>
            <person name="Tallon L."/>
            <person name="Schatz M."/>
            <person name="Shumway M."/>
            <person name="Koo H."/>
            <person name="Salzberg S.L."/>
            <person name="Schobel S."/>
            <person name="Pertea M."/>
            <person name="Pop M."/>
            <person name="White O."/>
            <person name="Barton G.J."/>
            <person name="Carlow C.K."/>
            <person name="Crawford M.J."/>
            <person name="Daub J."/>
            <person name="Dimmic M.W."/>
            <person name="Estes C.F."/>
            <person name="Foster J.M."/>
            <person name="Ganatra M."/>
            <person name="Gregory W.F."/>
            <person name="Johnson N.M."/>
            <person name="Jin J."/>
            <person name="Komuniecki R."/>
            <person name="Korf I."/>
            <person name="Kumar S."/>
            <person name="Laney S."/>
            <person name="Li B.W."/>
            <person name="Li W."/>
            <person name="Lindblom T.H."/>
            <person name="Lustigman S."/>
            <person name="Ma D."/>
            <person name="Maina C.V."/>
            <person name="Martin D.M."/>
            <person name="McCarter J.P."/>
            <person name="McReynolds L."/>
            <person name="Mitreva M."/>
            <person name="Nutman T.B."/>
            <person name="Parkinson J."/>
            <person name="Peregrin-Alvarez J.M."/>
            <person name="Poole C."/>
            <person name="Ren Q."/>
            <person name="Saunders L."/>
            <person name="Sluder A.E."/>
            <person name="Smith K."/>
            <person name="Stanke M."/>
            <person name="Unnasch T.R."/>
            <person name="Ware J."/>
            <person name="Wei A.D."/>
            <person name="Weil G."/>
            <person name="Williams D.J."/>
            <person name="Zhang Y."/>
            <person name="Williams S.A."/>
            <person name="Fraser-Liggett C."/>
            <person name="Slatko B."/>
            <person name="Blaxter M.L."/>
            <person name="Scott A.L."/>
        </authorList>
    </citation>
    <scope>NUCLEOTIDE SEQUENCE</scope>
    <source>
        <strain evidence="10">FR3</strain>
    </source>
</reference>
<dbReference type="OMA" id="APACTTH"/>
<evidence type="ECO:0000256" key="6">
    <source>
        <dbReference type="PIRSR" id="PIRSR600101-1"/>
    </source>
</evidence>
<keyword evidence="8" id="KW-1133">Transmembrane helix</keyword>
<keyword evidence="4" id="KW-0325">Glycoprotein</keyword>
<feature type="binding site" evidence="7">
    <location>
        <position position="670"/>
    </location>
    <ligand>
        <name>L-glutamate</name>
        <dbReference type="ChEBI" id="CHEBI:29985"/>
    </ligand>
</feature>
<keyword evidence="5" id="KW-0012">Acyltransferase</keyword>
<dbReference type="GO" id="GO:0006751">
    <property type="term" value="P:glutathione catabolic process"/>
    <property type="evidence" value="ECO:0007669"/>
    <property type="project" value="InterPro"/>
</dbReference>
<evidence type="ECO:0000256" key="3">
    <source>
        <dbReference type="ARBA" id="ARBA00022801"/>
    </source>
</evidence>
<dbReference type="GO" id="GO:0006508">
    <property type="term" value="P:proteolysis"/>
    <property type="evidence" value="ECO:0007669"/>
    <property type="project" value="UniProtKB-KW"/>
</dbReference>
<dbReference type="FunFam" id="3.60.20.40:FF:000006">
    <property type="entry name" value="Protein CBG05566"/>
    <property type="match status" value="1"/>
</dbReference>
<keyword evidence="8" id="KW-0812">Transmembrane</keyword>
<dbReference type="GO" id="GO:0016746">
    <property type="term" value="F:acyltransferase activity"/>
    <property type="evidence" value="ECO:0007669"/>
    <property type="project" value="UniProtKB-KW"/>
</dbReference>
<evidence type="ECO:0000256" key="8">
    <source>
        <dbReference type="SAM" id="Phobius"/>
    </source>
</evidence>
<dbReference type="InterPro" id="IPR019430">
    <property type="entry name" value="7TM_GPCR_serpentine_rcpt_Srx"/>
</dbReference>
<dbReference type="SUPFAM" id="SSF56235">
    <property type="entry name" value="N-terminal nucleophile aminohydrolases (Ntn hydrolases)"/>
    <property type="match status" value="1"/>
</dbReference>
<evidence type="ECO:0000313" key="10">
    <source>
        <dbReference type="EMBL" id="CRZ26085.1"/>
    </source>
</evidence>
<evidence type="ECO:0000256" key="7">
    <source>
        <dbReference type="PIRSR" id="PIRSR600101-2"/>
    </source>
</evidence>
<dbReference type="Gene3D" id="3.60.20.40">
    <property type="match status" value="1"/>
</dbReference>
<evidence type="ECO:0000259" key="9">
    <source>
        <dbReference type="Pfam" id="PF10328"/>
    </source>
</evidence>
<accession>A0A0H5SBN4</accession>
<protein>
    <submittedName>
        <fullName evidence="10">Bm4651</fullName>
    </submittedName>
</protein>
<dbReference type="Pfam" id="PF10328">
    <property type="entry name" value="7TM_GPCR_Srx"/>
    <property type="match status" value="1"/>
</dbReference>
<name>A0A0H5SBN4_BRUMA</name>
<gene>
    <name evidence="10 11" type="ORF">Bm4651</name>
    <name evidence="10" type="ORF">BM_Bm4651</name>
</gene>
<keyword evidence="8" id="KW-0472">Membrane</keyword>
<keyword evidence="3" id="KW-0378">Hydrolase</keyword>
<dbReference type="GO" id="GO:0005886">
    <property type="term" value="C:plasma membrane"/>
    <property type="evidence" value="ECO:0007669"/>
    <property type="project" value="TreeGrafter"/>
</dbReference>
<evidence type="ECO:0000256" key="5">
    <source>
        <dbReference type="ARBA" id="ARBA00023315"/>
    </source>
</evidence>
<dbReference type="InterPro" id="IPR043137">
    <property type="entry name" value="GGT_ssub_C"/>
</dbReference>
<dbReference type="WormBase" id="Bm4651">
    <property type="protein sequence ID" value="BM39614"/>
    <property type="gene ID" value="WBGene00224912"/>
</dbReference>